<evidence type="ECO:0000256" key="1">
    <source>
        <dbReference type="SAM" id="Phobius"/>
    </source>
</evidence>
<accession>A0A371E9C3</accession>
<organism evidence="2 3">
    <name type="scientific">Mucuna pruriens</name>
    <name type="common">Velvet bean</name>
    <name type="synonym">Dolichos pruriens</name>
    <dbReference type="NCBI Taxonomy" id="157652"/>
    <lineage>
        <taxon>Eukaryota</taxon>
        <taxon>Viridiplantae</taxon>
        <taxon>Streptophyta</taxon>
        <taxon>Embryophyta</taxon>
        <taxon>Tracheophyta</taxon>
        <taxon>Spermatophyta</taxon>
        <taxon>Magnoliopsida</taxon>
        <taxon>eudicotyledons</taxon>
        <taxon>Gunneridae</taxon>
        <taxon>Pentapetalae</taxon>
        <taxon>rosids</taxon>
        <taxon>fabids</taxon>
        <taxon>Fabales</taxon>
        <taxon>Fabaceae</taxon>
        <taxon>Papilionoideae</taxon>
        <taxon>50 kb inversion clade</taxon>
        <taxon>NPAAA clade</taxon>
        <taxon>indigoferoid/millettioid clade</taxon>
        <taxon>Phaseoleae</taxon>
        <taxon>Mucuna</taxon>
    </lineage>
</organism>
<evidence type="ECO:0000313" key="2">
    <source>
        <dbReference type="EMBL" id="RDX62589.1"/>
    </source>
</evidence>
<gene>
    <name evidence="2" type="ORF">CR513_59064</name>
</gene>
<dbReference type="AlphaFoldDB" id="A0A371E9C3"/>
<keyword evidence="1" id="KW-1133">Transmembrane helix</keyword>
<comment type="caution">
    <text evidence="2">The sequence shown here is derived from an EMBL/GenBank/DDBJ whole genome shotgun (WGS) entry which is preliminary data.</text>
</comment>
<keyword evidence="1" id="KW-0472">Membrane</keyword>
<proteinExistence type="predicted"/>
<dbReference type="Proteomes" id="UP000257109">
    <property type="component" value="Unassembled WGS sequence"/>
</dbReference>
<reference evidence="2" key="1">
    <citation type="submission" date="2018-05" db="EMBL/GenBank/DDBJ databases">
        <title>Draft genome of Mucuna pruriens seed.</title>
        <authorList>
            <person name="Nnadi N.E."/>
            <person name="Vos R."/>
            <person name="Hasami M.H."/>
            <person name="Devisetty U.K."/>
            <person name="Aguiy J.C."/>
        </authorList>
    </citation>
    <scope>NUCLEOTIDE SEQUENCE [LARGE SCALE GENOMIC DNA]</scope>
    <source>
        <strain evidence="2">JCA_2017</strain>
    </source>
</reference>
<keyword evidence="1" id="KW-0812">Transmembrane</keyword>
<feature type="non-terminal residue" evidence="2">
    <location>
        <position position="1"/>
    </location>
</feature>
<keyword evidence="3" id="KW-1185">Reference proteome</keyword>
<evidence type="ECO:0000313" key="3">
    <source>
        <dbReference type="Proteomes" id="UP000257109"/>
    </source>
</evidence>
<dbReference type="EMBL" id="QJKJ01015400">
    <property type="protein sequence ID" value="RDX62589.1"/>
    <property type="molecule type" value="Genomic_DNA"/>
</dbReference>
<sequence length="64" mass="7137">MVTHQILLGLHHAKSLVTITLIIVVHNIFHASFLSDLSISQDRIGVIMQLKAEWSVTITNKCPC</sequence>
<feature type="non-terminal residue" evidence="2">
    <location>
        <position position="64"/>
    </location>
</feature>
<feature type="transmembrane region" description="Helical" evidence="1">
    <location>
        <begin position="15"/>
        <end position="34"/>
    </location>
</feature>
<name>A0A371E9C3_MUCPR</name>
<protein>
    <submittedName>
        <fullName evidence="2">Uncharacterized protein</fullName>
    </submittedName>
</protein>